<evidence type="ECO:0000256" key="3">
    <source>
        <dbReference type="ARBA" id="ARBA00022475"/>
    </source>
</evidence>
<evidence type="ECO:0000259" key="11">
    <source>
        <dbReference type="PROSITE" id="PS50262"/>
    </source>
</evidence>
<dbReference type="SUPFAM" id="SSF81321">
    <property type="entry name" value="Family A G protein-coupled receptor-like"/>
    <property type="match status" value="1"/>
</dbReference>
<sequence>MGNESVLGWPEVPVGTSPEPPVVEVGSERQWVLAWWAQLVYALLFGSVVAVAALGNVLVVWAVLAHRSMRTTTNCFLVNLSLADASTATFNAVFNLVYMMESHWAFGQPYCVFSNFLANLTLASSAFTIAAMSVDR</sequence>
<dbReference type="VEuPathDB" id="VectorBase:HLOH_051336"/>
<evidence type="ECO:0000256" key="9">
    <source>
        <dbReference type="ARBA" id="ARBA00023224"/>
    </source>
</evidence>
<evidence type="ECO:0000256" key="10">
    <source>
        <dbReference type="SAM" id="Phobius"/>
    </source>
</evidence>
<feature type="domain" description="G-protein coupled receptors family 1 profile" evidence="11">
    <location>
        <begin position="55"/>
        <end position="136"/>
    </location>
</feature>
<evidence type="ECO:0000256" key="8">
    <source>
        <dbReference type="ARBA" id="ARBA00023170"/>
    </source>
</evidence>
<feature type="transmembrane region" description="Helical" evidence="10">
    <location>
        <begin position="76"/>
        <end position="100"/>
    </location>
</feature>
<keyword evidence="6" id="KW-0297">G-protein coupled receptor</keyword>
<dbReference type="InterPro" id="IPR017452">
    <property type="entry name" value="GPCR_Rhodpsn_7TM"/>
</dbReference>
<dbReference type="EMBL" id="JABSTR010000001">
    <property type="protein sequence ID" value="KAH9361311.1"/>
    <property type="molecule type" value="Genomic_DNA"/>
</dbReference>
<dbReference type="GO" id="GO:0005886">
    <property type="term" value="C:plasma membrane"/>
    <property type="evidence" value="ECO:0007669"/>
    <property type="project" value="UniProtKB-SubCell"/>
</dbReference>
<dbReference type="Proteomes" id="UP000821853">
    <property type="component" value="Chromosome 1"/>
</dbReference>
<evidence type="ECO:0000256" key="4">
    <source>
        <dbReference type="ARBA" id="ARBA00022692"/>
    </source>
</evidence>
<dbReference type="GO" id="GO:0004995">
    <property type="term" value="F:tachykinin receptor activity"/>
    <property type="evidence" value="ECO:0007669"/>
    <property type="project" value="InterPro"/>
</dbReference>
<keyword evidence="3" id="KW-1003">Cell membrane</keyword>
<gene>
    <name evidence="12" type="ORF">HPB48_006873</name>
</gene>
<dbReference type="PANTHER" id="PTHR46925:SF2">
    <property type="entry name" value="G-PROTEIN COUPLED RECEPTOR TKR-1-RELATED"/>
    <property type="match status" value="1"/>
</dbReference>
<comment type="similarity">
    <text evidence="2">Belongs to the G-protein coupled receptor 1 family.</text>
</comment>
<organism evidence="12 13">
    <name type="scientific">Haemaphysalis longicornis</name>
    <name type="common">Bush tick</name>
    <dbReference type="NCBI Taxonomy" id="44386"/>
    <lineage>
        <taxon>Eukaryota</taxon>
        <taxon>Metazoa</taxon>
        <taxon>Ecdysozoa</taxon>
        <taxon>Arthropoda</taxon>
        <taxon>Chelicerata</taxon>
        <taxon>Arachnida</taxon>
        <taxon>Acari</taxon>
        <taxon>Parasitiformes</taxon>
        <taxon>Ixodida</taxon>
        <taxon>Ixodoidea</taxon>
        <taxon>Ixodidae</taxon>
        <taxon>Haemaphysalinae</taxon>
        <taxon>Haemaphysalis</taxon>
    </lineage>
</organism>
<feature type="transmembrane region" description="Helical" evidence="10">
    <location>
        <begin position="112"/>
        <end position="134"/>
    </location>
</feature>
<evidence type="ECO:0000313" key="12">
    <source>
        <dbReference type="EMBL" id="KAH9361311.1"/>
    </source>
</evidence>
<dbReference type="Gene3D" id="1.20.1070.10">
    <property type="entry name" value="Rhodopsin 7-helix transmembrane proteins"/>
    <property type="match status" value="1"/>
</dbReference>
<evidence type="ECO:0000256" key="5">
    <source>
        <dbReference type="ARBA" id="ARBA00022989"/>
    </source>
</evidence>
<dbReference type="OMA" id="KERACND"/>
<evidence type="ECO:0000256" key="2">
    <source>
        <dbReference type="ARBA" id="ARBA00010663"/>
    </source>
</evidence>
<evidence type="ECO:0000313" key="13">
    <source>
        <dbReference type="Proteomes" id="UP000821853"/>
    </source>
</evidence>
<keyword evidence="9" id="KW-0807">Transducer</keyword>
<evidence type="ECO:0000256" key="6">
    <source>
        <dbReference type="ARBA" id="ARBA00023040"/>
    </source>
</evidence>
<reference evidence="12 13" key="1">
    <citation type="journal article" date="2020" name="Cell">
        <title>Large-Scale Comparative Analyses of Tick Genomes Elucidate Their Genetic Diversity and Vector Capacities.</title>
        <authorList>
            <consortium name="Tick Genome and Microbiome Consortium (TIGMIC)"/>
            <person name="Jia N."/>
            <person name="Wang J."/>
            <person name="Shi W."/>
            <person name="Du L."/>
            <person name="Sun Y."/>
            <person name="Zhan W."/>
            <person name="Jiang J.F."/>
            <person name="Wang Q."/>
            <person name="Zhang B."/>
            <person name="Ji P."/>
            <person name="Bell-Sakyi L."/>
            <person name="Cui X.M."/>
            <person name="Yuan T.T."/>
            <person name="Jiang B.G."/>
            <person name="Yang W.F."/>
            <person name="Lam T.T."/>
            <person name="Chang Q.C."/>
            <person name="Ding S.J."/>
            <person name="Wang X.J."/>
            <person name="Zhu J.G."/>
            <person name="Ruan X.D."/>
            <person name="Zhao L."/>
            <person name="Wei J.T."/>
            <person name="Ye R.Z."/>
            <person name="Que T.C."/>
            <person name="Du C.H."/>
            <person name="Zhou Y.H."/>
            <person name="Cheng J.X."/>
            <person name="Dai P.F."/>
            <person name="Guo W.B."/>
            <person name="Han X.H."/>
            <person name="Huang E.J."/>
            <person name="Li L.F."/>
            <person name="Wei W."/>
            <person name="Gao Y.C."/>
            <person name="Liu J.Z."/>
            <person name="Shao H.Z."/>
            <person name="Wang X."/>
            <person name="Wang C.C."/>
            <person name="Yang T.C."/>
            <person name="Huo Q.B."/>
            <person name="Li W."/>
            <person name="Chen H.Y."/>
            <person name="Chen S.E."/>
            <person name="Zhou L.G."/>
            <person name="Ni X.B."/>
            <person name="Tian J.H."/>
            <person name="Sheng Y."/>
            <person name="Liu T."/>
            <person name="Pan Y.S."/>
            <person name="Xia L.Y."/>
            <person name="Li J."/>
            <person name="Zhao F."/>
            <person name="Cao W.C."/>
        </authorList>
    </citation>
    <scope>NUCLEOTIDE SEQUENCE [LARGE SCALE GENOMIC DNA]</scope>
    <source>
        <strain evidence="12">HaeL-2018</strain>
    </source>
</reference>
<proteinExistence type="inferred from homology"/>
<dbReference type="InterPro" id="IPR001681">
    <property type="entry name" value="Neurokn_rcpt"/>
</dbReference>
<protein>
    <recommendedName>
        <fullName evidence="11">G-protein coupled receptors family 1 profile domain-containing protein</fullName>
    </recommendedName>
</protein>
<accession>A0A9J6FF17</accession>
<comment type="caution">
    <text evidence="12">The sequence shown here is derived from an EMBL/GenBank/DDBJ whole genome shotgun (WGS) entry which is preliminary data.</text>
</comment>
<keyword evidence="7 10" id="KW-0472">Membrane</keyword>
<dbReference type="PROSITE" id="PS50262">
    <property type="entry name" value="G_PROTEIN_RECEP_F1_2"/>
    <property type="match status" value="1"/>
</dbReference>
<evidence type="ECO:0000256" key="7">
    <source>
        <dbReference type="ARBA" id="ARBA00023136"/>
    </source>
</evidence>
<dbReference type="Pfam" id="PF00001">
    <property type="entry name" value="7tm_1"/>
    <property type="match status" value="1"/>
</dbReference>
<dbReference type="PANTHER" id="PTHR46925">
    <property type="entry name" value="G-PROTEIN COUPLED RECEPTOR TKR-1-RELATED"/>
    <property type="match status" value="1"/>
</dbReference>
<dbReference type="InterPro" id="IPR000276">
    <property type="entry name" value="GPCR_Rhodpsn"/>
</dbReference>
<dbReference type="OrthoDB" id="5981855at2759"/>
<feature type="transmembrane region" description="Helical" evidence="10">
    <location>
        <begin position="39"/>
        <end position="64"/>
    </location>
</feature>
<evidence type="ECO:0000256" key="1">
    <source>
        <dbReference type="ARBA" id="ARBA00004651"/>
    </source>
</evidence>
<keyword evidence="5 10" id="KW-1133">Transmembrane helix</keyword>
<keyword evidence="8" id="KW-0675">Receptor</keyword>
<name>A0A9J6FF17_HAELO</name>
<keyword evidence="4 10" id="KW-0812">Transmembrane</keyword>
<keyword evidence="13" id="KW-1185">Reference proteome</keyword>
<comment type="subcellular location">
    <subcellularLocation>
        <location evidence="1">Cell membrane</location>
        <topology evidence="1">Multi-pass membrane protein</topology>
    </subcellularLocation>
</comment>
<dbReference type="AlphaFoldDB" id="A0A9J6FF17"/>
<dbReference type="PRINTS" id="PR00237">
    <property type="entry name" value="GPCRRHODOPSN"/>
</dbReference>